<dbReference type="EMBL" id="LIZS01000019">
    <property type="protein sequence ID" value="KPJ53435.1"/>
    <property type="molecule type" value="Genomic_DNA"/>
</dbReference>
<accession>A0A0S7WTI0</accession>
<evidence type="ECO:0000256" key="3">
    <source>
        <dbReference type="ARBA" id="ARBA00023002"/>
    </source>
</evidence>
<dbReference type="CDD" id="cd12173">
    <property type="entry name" value="PGDH_4"/>
    <property type="match status" value="1"/>
</dbReference>
<gene>
    <name evidence="8" type="ORF">AMJ39_04650</name>
</gene>
<dbReference type="PROSITE" id="PS00065">
    <property type="entry name" value="D_2_HYDROXYACID_DH_1"/>
    <property type="match status" value="1"/>
</dbReference>
<dbReference type="Pfam" id="PF02826">
    <property type="entry name" value="2-Hacid_dh_C"/>
    <property type="match status" value="1"/>
</dbReference>
<dbReference type="SUPFAM" id="SSF51735">
    <property type="entry name" value="NAD(P)-binding Rossmann-fold domains"/>
    <property type="match status" value="1"/>
</dbReference>
<feature type="domain" description="D-isomer specific 2-hydroxyacid dehydrogenase NAD-binding" evidence="7">
    <location>
        <begin position="106"/>
        <end position="280"/>
    </location>
</feature>
<dbReference type="InterPro" id="IPR006140">
    <property type="entry name" value="D-isomer_DH_NAD-bd"/>
</dbReference>
<dbReference type="InterPro" id="IPR036291">
    <property type="entry name" value="NAD(P)-bd_dom_sf"/>
</dbReference>
<evidence type="ECO:0000256" key="1">
    <source>
        <dbReference type="ARBA" id="ARBA00005854"/>
    </source>
</evidence>
<dbReference type="InterPro" id="IPR006139">
    <property type="entry name" value="D-isomer_2_OHA_DH_cat_dom"/>
</dbReference>
<reference evidence="8 9" key="1">
    <citation type="journal article" date="2015" name="Microbiome">
        <title>Genomic resolution of linkages in carbon, nitrogen, and sulfur cycling among widespread estuary sediment bacteria.</title>
        <authorList>
            <person name="Baker B.J."/>
            <person name="Lazar C.S."/>
            <person name="Teske A.P."/>
            <person name="Dick G.J."/>
        </authorList>
    </citation>
    <scope>NUCLEOTIDE SEQUENCE [LARGE SCALE GENOMIC DNA]</scope>
    <source>
        <strain evidence="8">DG_24</strain>
    </source>
</reference>
<dbReference type="GO" id="GO:0008652">
    <property type="term" value="P:amino acid biosynthetic process"/>
    <property type="evidence" value="ECO:0007669"/>
    <property type="project" value="UniProtKB-KW"/>
</dbReference>
<dbReference type="GO" id="GO:0016616">
    <property type="term" value="F:oxidoreductase activity, acting on the CH-OH group of donors, NAD or NADP as acceptor"/>
    <property type="evidence" value="ECO:0007669"/>
    <property type="project" value="InterPro"/>
</dbReference>
<dbReference type="STRING" id="1703770.AMJ39_04650"/>
<dbReference type="SUPFAM" id="SSF52283">
    <property type="entry name" value="Formate/glycerate dehydrogenase catalytic domain-like"/>
    <property type="match status" value="1"/>
</dbReference>
<evidence type="ECO:0000256" key="2">
    <source>
        <dbReference type="ARBA" id="ARBA00022605"/>
    </source>
</evidence>
<dbReference type="Pfam" id="PF00389">
    <property type="entry name" value="2-Hacid_dh"/>
    <property type="match status" value="1"/>
</dbReference>
<comment type="caution">
    <text evidence="8">The sequence shown here is derived from an EMBL/GenBank/DDBJ whole genome shotgun (WGS) entry which is preliminary data.</text>
</comment>
<evidence type="ECO:0000259" key="6">
    <source>
        <dbReference type="Pfam" id="PF00389"/>
    </source>
</evidence>
<evidence type="ECO:0000256" key="5">
    <source>
        <dbReference type="RuleBase" id="RU003719"/>
    </source>
</evidence>
<feature type="domain" description="D-isomer specific 2-hydroxyacid dehydrogenase catalytic" evidence="6">
    <location>
        <begin position="3"/>
        <end position="301"/>
    </location>
</feature>
<dbReference type="PANTHER" id="PTHR42789:SF1">
    <property type="entry name" value="D-ISOMER SPECIFIC 2-HYDROXYACID DEHYDROGENASE FAMILY PROTEIN (AFU_ORTHOLOGUE AFUA_6G10090)"/>
    <property type="match status" value="1"/>
</dbReference>
<dbReference type="InterPro" id="IPR029752">
    <property type="entry name" value="D-isomer_DH_CS1"/>
</dbReference>
<dbReference type="AlphaFoldDB" id="A0A0S7WTI0"/>
<evidence type="ECO:0000313" key="9">
    <source>
        <dbReference type="Proteomes" id="UP000052008"/>
    </source>
</evidence>
<dbReference type="FunFam" id="3.40.50.720:FF:000021">
    <property type="entry name" value="D-3-phosphoglycerate dehydrogenase"/>
    <property type="match status" value="1"/>
</dbReference>
<evidence type="ECO:0000256" key="4">
    <source>
        <dbReference type="ARBA" id="ARBA00023027"/>
    </source>
</evidence>
<comment type="similarity">
    <text evidence="1 5">Belongs to the D-isomer specific 2-hydroxyacid dehydrogenase family.</text>
</comment>
<dbReference type="InterPro" id="IPR050857">
    <property type="entry name" value="D-2-hydroxyacid_DH"/>
</dbReference>
<evidence type="ECO:0000259" key="7">
    <source>
        <dbReference type="Pfam" id="PF02826"/>
    </source>
</evidence>
<dbReference type="PANTHER" id="PTHR42789">
    <property type="entry name" value="D-ISOMER SPECIFIC 2-HYDROXYACID DEHYDROGENASE FAMILY PROTEIN (AFU_ORTHOLOGUE AFUA_6G10090)"/>
    <property type="match status" value="1"/>
</dbReference>
<name>A0A0S7WTI0_UNCT6</name>
<dbReference type="PROSITE" id="PS00670">
    <property type="entry name" value="D_2_HYDROXYACID_DH_2"/>
    <property type="match status" value="1"/>
</dbReference>
<dbReference type="Proteomes" id="UP000052008">
    <property type="component" value="Unassembled WGS sequence"/>
</dbReference>
<proteinExistence type="inferred from homology"/>
<sequence>MKILVSDPLAPEALERLKAAQGVAVDVKTEMTPEELVGAIGEYDAIVVRSATKVTGDVVAAGKNLKVIGRAGIGLDNIDVKAAEKAGIKVVNTPAASSISVAELALAHMFALSRQIPKGTAGLKAGKWEKKALKGVELYNKTLGIIGTGRIGRELAKRAAALGMTVLGYDPYITQADLGDVQVKLVPLDELLEKSDFISLHLPKTEETTHLLGQREFAKMKKGVRIINCARGGTIDENALYDAIVGDQVAGAALDVFETEPPGEHKLMGLDQVIGTPHIGAATIEGQYRVGIEVVDRVLEGLGVQRA</sequence>
<keyword evidence="3 5" id="KW-0560">Oxidoreductase</keyword>
<keyword evidence="2" id="KW-0028">Amino-acid biosynthesis</keyword>
<dbReference type="PATRIC" id="fig|1703770.3.peg.1885"/>
<protein>
    <submittedName>
        <fullName evidence="8">3-phosphoglycerate dehydrogenase</fullName>
    </submittedName>
</protein>
<dbReference type="GO" id="GO:0051287">
    <property type="term" value="F:NAD binding"/>
    <property type="evidence" value="ECO:0007669"/>
    <property type="project" value="InterPro"/>
</dbReference>
<dbReference type="InterPro" id="IPR029753">
    <property type="entry name" value="D-isomer_DH_CS"/>
</dbReference>
<evidence type="ECO:0000313" key="8">
    <source>
        <dbReference type="EMBL" id="KPJ53435.1"/>
    </source>
</evidence>
<dbReference type="Gene3D" id="3.40.50.720">
    <property type="entry name" value="NAD(P)-binding Rossmann-like Domain"/>
    <property type="match status" value="2"/>
</dbReference>
<organism evidence="8 9">
    <name type="scientific">candidate division TA06 bacterium DG_24</name>
    <dbReference type="NCBI Taxonomy" id="1703770"/>
    <lineage>
        <taxon>Bacteria</taxon>
        <taxon>Bacteria division TA06</taxon>
    </lineage>
</organism>
<keyword evidence="4" id="KW-0520">NAD</keyword>